<dbReference type="Proteomes" id="UP000018559">
    <property type="component" value="Unassembled WGS sequence"/>
</dbReference>
<dbReference type="AlphaFoldDB" id="V7HYN5"/>
<dbReference type="Pfam" id="PF14265">
    <property type="entry name" value="DUF4355"/>
    <property type="match status" value="1"/>
</dbReference>
<evidence type="ECO:0000256" key="1">
    <source>
        <dbReference type="SAM" id="MobiDB-lite"/>
    </source>
</evidence>
<dbReference type="EMBL" id="AWWH01000114">
    <property type="protein sequence ID" value="ETA74156.1"/>
    <property type="molecule type" value="Genomic_DNA"/>
</dbReference>
<organism evidence="2 3">
    <name type="scientific">Ligilactobacillus equi DPC 6820</name>
    <dbReference type="NCBI Taxonomy" id="1392007"/>
    <lineage>
        <taxon>Bacteria</taxon>
        <taxon>Bacillati</taxon>
        <taxon>Bacillota</taxon>
        <taxon>Bacilli</taxon>
        <taxon>Lactobacillales</taxon>
        <taxon>Lactobacillaceae</taxon>
        <taxon>Ligilactobacillus</taxon>
    </lineage>
</organism>
<comment type="caution">
    <text evidence="2">The sequence shown here is derived from an EMBL/GenBank/DDBJ whole genome shotgun (WGS) entry which is preliminary data.</text>
</comment>
<dbReference type="InterPro" id="IPR025580">
    <property type="entry name" value="Gp46"/>
</dbReference>
<accession>V7HYN5</accession>
<proteinExistence type="predicted"/>
<evidence type="ECO:0000313" key="2">
    <source>
        <dbReference type="EMBL" id="ETA74156.1"/>
    </source>
</evidence>
<feature type="region of interest" description="Disordered" evidence="1">
    <location>
        <begin position="1"/>
        <end position="42"/>
    </location>
</feature>
<protein>
    <recommendedName>
        <fullName evidence="4">DUF4355 domain-containing protein</fullName>
    </recommendedName>
</protein>
<evidence type="ECO:0008006" key="4">
    <source>
        <dbReference type="Google" id="ProtNLM"/>
    </source>
</evidence>
<evidence type="ECO:0000313" key="3">
    <source>
        <dbReference type="Proteomes" id="UP000018559"/>
    </source>
</evidence>
<dbReference type="RefSeq" id="WP_023859624.1">
    <property type="nucleotide sequence ID" value="NZ_AWWH01000114.1"/>
</dbReference>
<reference evidence="2 3" key="1">
    <citation type="journal article" date="2014" name="Genome Announc.">
        <title>The Genome of the Predominant Equine Lactobacillus Species, Lactobacillus equi, Is Reflective of Its Lifestyle Adaptations to an Herbivorous Host.</title>
        <authorList>
            <person name="O'Donnell M.M."/>
            <person name="Harris H.M."/>
            <person name="O'Toole P.W."/>
            <person name="Ross R.P."/>
        </authorList>
    </citation>
    <scope>NUCLEOTIDE SEQUENCE [LARGE SCALE GENOMIC DNA]</scope>
    <source>
        <strain evidence="2 3">DPC 6820</strain>
    </source>
</reference>
<feature type="compositionally biased region" description="Low complexity" evidence="1">
    <location>
        <begin position="1"/>
        <end position="27"/>
    </location>
</feature>
<sequence>MNNENNNQEVNNQTEGQGAQGQNQGEAGENKNTEDKAQRTIEKLQQRLGKLTGDKNTAEQALEELKARNAELEKLVNDYKQGKTVKELSDKEKAKQEAQAKDDEIKALKAQIARNQALSDTNEVLKSQGYNVPRDVLEFVVSDDSEKTLANTNALLAFIGQVADGVRTNTLKGSTPTKTGAPVKTMTKQEIMAIANDVERQKAIADNIDLFR</sequence>
<gene>
    <name evidence="2" type="ORF">LEQ_0535</name>
</gene>
<dbReference type="PATRIC" id="fig|1392007.3.peg.1030"/>
<name>V7HYN5_9LACO</name>
<keyword evidence="3" id="KW-1185">Reference proteome</keyword>
<feature type="compositionally biased region" description="Basic and acidic residues" evidence="1">
    <location>
        <begin position="28"/>
        <end position="42"/>
    </location>
</feature>